<evidence type="ECO:0000259" key="5">
    <source>
        <dbReference type="Pfam" id="PF21077"/>
    </source>
</evidence>
<dbReference type="Pfam" id="PF21076">
    <property type="entry name" value="GDH_ACT2"/>
    <property type="match status" value="1"/>
</dbReference>
<name>A0ABP7A0B1_9ACTN</name>
<evidence type="ECO:0000259" key="2">
    <source>
        <dbReference type="Pfam" id="PF21074"/>
    </source>
</evidence>
<dbReference type="Pfam" id="PF21073">
    <property type="entry name" value="GDH_HM1"/>
    <property type="match status" value="1"/>
</dbReference>
<evidence type="ECO:0000259" key="3">
    <source>
        <dbReference type="Pfam" id="PF21075"/>
    </source>
</evidence>
<dbReference type="InterPro" id="IPR049058">
    <property type="entry name" value="NAD_Glu_DH_HM2"/>
</dbReference>
<organism evidence="6 7">
    <name type="scientific">Microlunatus ginsengisoli</name>
    <dbReference type="NCBI Taxonomy" id="363863"/>
    <lineage>
        <taxon>Bacteria</taxon>
        <taxon>Bacillati</taxon>
        <taxon>Actinomycetota</taxon>
        <taxon>Actinomycetes</taxon>
        <taxon>Propionibacteriales</taxon>
        <taxon>Propionibacteriaceae</taxon>
        <taxon>Microlunatus</taxon>
    </lineage>
</organism>
<dbReference type="Pfam" id="PF21075">
    <property type="entry name" value="GDH_ACT1"/>
    <property type="match status" value="1"/>
</dbReference>
<dbReference type="PANTHER" id="PTHR43403">
    <property type="entry name" value="NAD-SPECIFIC GLUTAMATE DEHYDROGENASE"/>
    <property type="match status" value="1"/>
</dbReference>
<dbReference type="Pfam" id="PF21074">
    <property type="entry name" value="GDH_C"/>
    <property type="match status" value="1"/>
</dbReference>
<dbReference type="SUPFAM" id="SSF53223">
    <property type="entry name" value="Aminoacid dehydrogenase-like, N-terminal domain"/>
    <property type="match status" value="1"/>
</dbReference>
<evidence type="ECO:0000313" key="7">
    <source>
        <dbReference type="Proteomes" id="UP001501490"/>
    </source>
</evidence>
<dbReference type="InterPro" id="IPR049059">
    <property type="entry name" value="NAD_Glu_DH_HM1"/>
</dbReference>
<feature type="domain" description="NAD-glutamate dehydrogenase N-terminal ACT1" evidence="3">
    <location>
        <begin position="40"/>
        <end position="172"/>
    </location>
</feature>
<dbReference type="InterPro" id="IPR024727">
    <property type="entry name" value="NAD_Glu_DH_N_ACT1"/>
</dbReference>
<reference evidence="7" key="1">
    <citation type="journal article" date="2019" name="Int. J. Syst. Evol. Microbiol.">
        <title>The Global Catalogue of Microorganisms (GCM) 10K type strain sequencing project: providing services to taxonomists for standard genome sequencing and annotation.</title>
        <authorList>
            <consortium name="The Broad Institute Genomics Platform"/>
            <consortium name="The Broad Institute Genome Sequencing Center for Infectious Disease"/>
            <person name="Wu L."/>
            <person name="Ma J."/>
        </authorList>
    </citation>
    <scope>NUCLEOTIDE SEQUENCE [LARGE SCALE GENOMIC DNA]</scope>
    <source>
        <strain evidence="7">JCM 16929</strain>
    </source>
</reference>
<dbReference type="Pfam" id="PF05088">
    <property type="entry name" value="Bac_GDH_CD"/>
    <property type="match status" value="1"/>
</dbReference>
<dbReference type="PANTHER" id="PTHR43403:SF1">
    <property type="entry name" value="NAD-SPECIFIC GLUTAMATE DEHYDROGENASE"/>
    <property type="match status" value="1"/>
</dbReference>
<sequence length="1626" mass="179811">MTTFELEQENLKAEKLAEVASRGAAIAGELGQDPERVRVFLDHYFRHVDPADIDERSVDDLLGLVESHYRTAMNRPSARATIDIRTPSSAADGWSAGGTTVVQIVTDDRPFLVDSVTMEVLRQGWSIREVFHPQFLVRRDLSGELRGVVTATEAKGDPTVLPESWMHLEILPPARTAVDDSLVPALEQGLVEVLRLVEEAVQDWSKMITRADETLELLDQLAGTDGRHDEALQAREFLRWLIDNHFTFLGYREYKQVGQMDAPTYEPVQSTGLGILRADADAPDAFHAWPKAKHPAVMMITKDNHKSRVHRPAYLDYLGFRLFGADGTVVGERRFLGLFSSSAYSESVLRVPLLRQKAQEVLRRSGYDQNSHGGKSIMDVLESYPRDELFQAPVAELATTVDKAAHLTERRQVRLFVRRDQYERFLACLVYLPRDRYTTAVRNRMQDILLERLGGKTIDYTARVTESVLARLHFVVRMPVGDALPDFDVRSLERELTLATRTWNDEFADLVAGQEITTADGRTVSAEQLVALIGVLPEGYKEDYTPKQALKDIAALSGERDGMAMAMFVPDRAEDEADLRLKIFRREATLSLSKLLPHLTLLGVDVIDEIPYELQLPGDERAFIYDLGLRVPGGRDAVATRWTLEARDQFMAAFAASYDGDSESDGFNALVMGADLTWRQVAVLRTIGRYLRQGGSTYSQTYLSQALAANVDLARALIALFETKFDPARDLDAAARAEQTAALGAKIKTALNDVASLDHDRIVRSYLAVIEAAVRTNAYQPDRATIALKLLPQKIADLPEPRPEFEIFVYSPRVEGVHLRFGSVARGGLRWSDRAEDFRTEILGLVKAQMVKNTVIVPVGAKGGFYAKRLPDPSVDRDAWMAEGIACYKLFITSLLDVTDNIVDGVVVPPQQVIRYDPDDPYLVVAADKGTATFSDIANEISTTAGFWLGDAFASGGSAGYDHKGMGITARGAWVSVQRHFRERGIDCQTTDFTCVGIGDMSGDVFGNGMLLSKHIRLVAAFDHRHVFIDPDPDPERTWNERARMFALPRSSWADYDRSLISEGGGIFARSAKSITITEPMRSALGIAKGVGSMSPVELINACLKAPVDLLWNGGIGTYVKATTESNAQVGDKANDGLRVDGCELRAHCVGEGGNLGLTQRGRIEYAANRGRINTDFIDNSAGVDTSDYEVNIKILLAGEVAAGRLTMAQRDETLASMTDEVGGLVLAHNYAQNLALANAVYQAPQMAHVHGDWMERLSEAGVLDRALEFLPNEEEMEARRSAHKGLTSPELCTLLAWTKIALESDILDSGLPDDPYLADRLIGYFPTQLQQRYAEQMPGHRLHREIITTVVVNDFVNQSGISCYHRLSGETGAGSPDVVRAQIAARTIFSAEPLDRAIRDLDYRIDARMQTTLRMEVRTLVERATRWLVNNRRRPVDIGAAVDELAAGVRRVQDALPLLLDRRDKEAYQARFDTYVAASVPEELALAVAVLPAAYAALPIVLTASRDGRDPVEVAGVHFALGQQLGMDRLLARIIELPRDDRWQTMARAALRDDLHAVHAQLTADVLAREPGAITDPATLVKHWERGNKGAPESVRTLRSITAGRPDLARMSVGLRVVRSLLPQG</sequence>
<feature type="domain" description="NAD-glutamate dehydrogenase ACT2" evidence="4">
    <location>
        <begin position="414"/>
        <end position="504"/>
    </location>
</feature>
<comment type="caution">
    <text evidence="6">The sequence shown here is derived from an EMBL/GenBank/DDBJ whole genome shotgun (WGS) entry which is preliminary data.</text>
</comment>
<dbReference type="Proteomes" id="UP001501490">
    <property type="component" value="Unassembled WGS sequence"/>
</dbReference>
<dbReference type="Pfam" id="PF21078">
    <property type="entry name" value="GDH_HM3"/>
    <property type="match status" value="1"/>
</dbReference>
<dbReference type="InterPro" id="IPR007780">
    <property type="entry name" value="NAD_Glu_DH_bac"/>
</dbReference>
<feature type="domain" description="NAD-glutamate dehydrogenase ACT3" evidence="5">
    <location>
        <begin position="563"/>
        <end position="636"/>
    </location>
</feature>
<dbReference type="RefSeq" id="WP_344804940.1">
    <property type="nucleotide sequence ID" value="NZ_BAABAB010000016.1"/>
</dbReference>
<dbReference type="EMBL" id="BAABAB010000016">
    <property type="protein sequence ID" value="GAA3621673.1"/>
    <property type="molecule type" value="Genomic_DNA"/>
</dbReference>
<dbReference type="InterPro" id="IPR036291">
    <property type="entry name" value="NAD(P)-bd_dom_sf"/>
</dbReference>
<dbReference type="InterPro" id="IPR048381">
    <property type="entry name" value="GDH_C"/>
</dbReference>
<dbReference type="InterPro" id="IPR049056">
    <property type="entry name" value="NAD_Glu_DH_HM3"/>
</dbReference>
<dbReference type="InterPro" id="IPR028971">
    <property type="entry name" value="NAD-GDH_cat"/>
</dbReference>
<evidence type="ECO:0000259" key="1">
    <source>
        <dbReference type="Pfam" id="PF05088"/>
    </source>
</evidence>
<evidence type="ECO:0000313" key="6">
    <source>
        <dbReference type="EMBL" id="GAA3621673.1"/>
    </source>
</evidence>
<dbReference type="InterPro" id="IPR046346">
    <property type="entry name" value="Aminoacid_DH-like_N_sf"/>
</dbReference>
<feature type="domain" description="NAD-glutamate dehydrogenase catalytic" evidence="1">
    <location>
        <begin position="746"/>
        <end position="1239"/>
    </location>
</feature>
<proteinExistence type="predicted"/>
<dbReference type="InterPro" id="IPR049064">
    <property type="entry name" value="NAD_Glu_DH_ACT3"/>
</dbReference>
<gene>
    <name evidence="6" type="ORF">GCM10022236_25060</name>
</gene>
<accession>A0ABP7A0B1</accession>
<dbReference type="InterPro" id="IPR049062">
    <property type="entry name" value="NAD_Glu_DH_ACT2"/>
</dbReference>
<dbReference type="SUPFAM" id="SSF51735">
    <property type="entry name" value="NAD(P)-binding Rossmann-fold domains"/>
    <property type="match status" value="1"/>
</dbReference>
<protein>
    <submittedName>
        <fullName evidence="6">NAD-glutamate dehydrogenase</fullName>
    </submittedName>
</protein>
<dbReference type="Pfam" id="PF21079">
    <property type="entry name" value="GDH_HM2"/>
    <property type="match status" value="1"/>
</dbReference>
<dbReference type="PIRSF" id="PIRSF036761">
    <property type="entry name" value="GDH_Mll4104"/>
    <property type="match status" value="1"/>
</dbReference>
<keyword evidence="7" id="KW-1185">Reference proteome</keyword>
<feature type="domain" description="NAD-specific glutamate dehydrogenase C-terminal" evidence="2">
    <location>
        <begin position="1285"/>
        <end position="1620"/>
    </location>
</feature>
<evidence type="ECO:0000259" key="4">
    <source>
        <dbReference type="Pfam" id="PF21076"/>
    </source>
</evidence>
<dbReference type="Pfam" id="PF21077">
    <property type="entry name" value="GDH_ACT3"/>
    <property type="match status" value="1"/>
</dbReference>